<organism evidence="2 3">
    <name type="scientific">Albula glossodonta</name>
    <name type="common">roundjaw bonefish</name>
    <dbReference type="NCBI Taxonomy" id="121402"/>
    <lineage>
        <taxon>Eukaryota</taxon>
        <taxon>Metazoa</taxon>
        <taxon>Chordata</taxon>
        <taxon>Craniata</taxon>
        <taxon>Vertebrata</taxon>
        <taxon>Euteleostomi</taxon>
        <taxon>Actinopterygii</taxon>
        <taxon>Neopterygii</taxon>
        <taxon>Teleostei</taxon>
        <taxon>Albuliformes</taxon>
        <taxon>Albulidae</taxon>
        <taxon>Albula</taxon>
    </lineage>
</organism>
<reference evidence="2" key="1">
    <citation type="thesis" date="2021" institute="BYU ScholarsArchive" country="Provo, UT, USA">
        <title>Applications of and Algorithms for Genome Assembly and Genomic Analyses with an Emphasis on Marine Teleosts.</title>
        <authorList>
            <person name="Pickett B.D."/>
        </authorList>
    </citation>
    <scope>NUCLEOTIDE SEQUENCE</scope>
    <source>
        <strain evidence="2">HI-2016</strain>
    </source>
</reference>
<gene>
    <name evidence="2" type="ORF">JZ751_023238</name>
</gene>
<evidence type="ECO:0000313" key="2">
    <source>
        <dbReference type="EMBL" id="KAG9351987.1"/>
    </source>
</evidence>
<feature type="region of interest" description="Disordered" evidence="1">
    <location>
        <begin position="164"/>
        <end position="191"/>
    </location>
</feature>
<accession>A0A8T2PNH1</accession>
<evidence type="ECO:0000313" key="3">
    <source>
        <dbReference type="Proteomes" id="UP000824540"/>
    </source>
</evidence>
<dbReference type="EMBL" id="JAFBMS010000006">
    <property type="protein sequence ID" value="KAG9351987.1"/>
    <property type="molecule type" value="Genomic_DNA"/>
</dbReference>
<dbReference type="Proteomes" id="UP000824540">
    <property type="component" value="Unassembled WGS sequence"/>
</dbReference>
<evidence type="ECO:0000256" key="1">
    <source>
        <dbReference type="SAM" id="MobiDB-lite"/>
    </source>
</evidence>
<protein>
    <submittedName>
        <fullName evidence="2">Uncharacterized protein</fullName>
    </submittedName>
</protein>
<name>A0A8T2PNH1_9TELE</name>
<comment type="caution">
    <text evidence="2">The sequence shown here is derived from an EMBL/GenBank/DDBJ whole genome shotgun (WGS) entry which is preliminary data.</text>
</comment>
<dbReference type="AlphaFoldDB" id="A0A8T2PNH1"/>
<keyword evidence="3" id="KW-1185">Reference proteome</keyword>
<sequence length="231" mass="24292">MRKGSCTGAEGESGTKSALLDLTFLQLVHGGDLARPIDGEDEAHALWQVDVVREGAREVGQQGVEGAEAVGGHSVDDALEVAVAVAVETHLLGLLLIGEGLECARAVEAAVGTVGGAWKTVHTTPLWGPGRLVSLVKVAKVQLHGGRVRGVSVTHFLKLGLQHSPTKAQWRPTEHTQPTRGPPLLSRPTGAPQEFLDMQEACSQTAVFRNARTQRGPAGLALTVTESCDNL</sequence>
<proteinExistence type="predicted"/>